<dbReference type="InterPro" id="IPR003709">
    <property type="entry name" value="VanY-like_core_dom"/>
</dbReference>
<feature type="domain" description="PASTA" evidence="2">
    <location>
        <begin position="866"/>
        <end position="930"/>
    </location>
</feature>
<dbReference type="Proteomes" id="UP000326702">
    <property type="component" value="Chromosome"/>
</dbReference>
<dbReference type="SUPFAM" id="SSF55166">
    <property type="entry name" value="Hedgehog/DD-peptidase"/>
    <property type="match status" value="1"/>
</dbReference>
<feature type="region of interest" description="Disordered" evidence="1">
    <location>
        <begin position="26"/>
        <end position="52"/>
    </location>
</feature>
<evidence type="ECO:0000313" key="3">
    <source>
        <dbReference type="EMBL" id="QFV00116.1"/>
    </source>
</evidence>
<feature type="region of interest" description="Disordered" evidence="1">
    <location>
        <begin position="692"/>
        <end position="716"/>
    </location>
</feature>
<feature type="compositionally biased region" description="Polar residues" evidence="1">
    <location>
        <begin position="386"/>
        <end position="396"/>
    </location>
</feature>
<keyword evidence="4" id="KW-1185">Reference proteome</keyword>
<feature type="compositionally biased region" description="Low complexity" evidence="1">
    <location>
        <begin position="328"/>
        <end position="365"/>
    </location>
</feature>
<evidence type="ECO:0000256" key="1">
    <source>
        <dbReference type="SAM" id="MobiDB-lite"/>
    </source>
</evidence>
<dbReference type="CDD" id="cd06577">
    <property type="entry name" value="PASTA_pknB"/>
    <property type="match status" value="4"/>
</dbReference>
<dbReference type="SMART" id="SM00740">
    <property type="entry name" value="PASTA"/>
    <property type="match status" value="4"/>
</dbReference>
<feature type="compositionally biased region" description="Low complexity" evidence="1">
    <location>
        <begin position="376"/>
        <end position="385"/>
    </location>
</feature>
<dbReference type="InterPro" id="IPR005543">
    <property type="entry name" value="PASTA_dom"/>
</dbReference>
<reference evidence="3 4" key="1">
    <citation type="submission" date="2019-10" db="EMBL/GenBank/DDBJ databases">
        <title>Genome sequence of Luteimicrobium xylanilyticum HY-24.</title>
        <authorList>
            <person name="Kim D.Y."/>
            <person name="Park H.-Y."/>
        </authorList>
    </citation>
    <scope>NUCLEOTIDE SEQUENCE [LARGE SCALE GENOMIC DNA]</scope>
    <source>
        <strain evidence="3 4">HY-24</strain>
    </source>
</reference>
<dbReference type="KEGG" id="lxl:KDY119_03651"/>
<feature type="compositionally biased region" description="Polar residues" evidence="1">
    <location>
        <begin position="31"/>
        <end position="42"/>
    </location>
</feature>
<dbReference type="GO" id="GO:0006508">
    <property type="term" value="P:proteolysis"/>
    <property type="evidence" value="ECO:0007669"/>
    <property type="project" value="InterPro"/>
</dbReference>
<dbReference type="PROSITE" id="PS51178">
    <property type="entry name" value="PASTA"/>
    <property type="match status" value="4"/>
</dbReference>
<dbReference type="GO" id="GO:0008233">
    <property type="term" value="F:peptidase activity"/>
    <property type="evidence" value="ECO:0007669"/>
    <property type="project" value="InterPro"/>
</dbReference>
<feature type="compositionally biased region" description="Low complexity" evidence="1">
    <location>
        <begin position="262"/>
        <end position="295"/>
    </location>
</feature>
<feature type="domain" description="PASTA" evidence="2">
    <location>
        <begin position="939"/>
        <end position="1008"/>
    </location>
</feature>
<feature type="domain" description="PASTA" evidence="2">
    <location>
        <begin position="787"/>
        <end position="857"/>
    </location>
</feature>
<feature type="compositionally biased region" description="Low complexity" evidence="1">
    <location>
        <begin position="207"/>
        <end position="251"/>
    </location>
</feature>
<protein>
    <submittedName>
        <fullName evidence="3">Glycoprotein gp2</fullName>
    </submittedName>
</protein>
<dbReference type="Gene3D" id="3.30.10.20">
    <property type="match status" value="4"/>
</dbReference>
<dbReference type="AlphaFoldDB" id="A0A5P9QI24"/>
<sequence length="1048" mass="102614">MLFVGRDVAHAAKMAQAGKGATRVTAVTGRDATSTRGVMQSRTTRRQPGAAARRGSVVVAVVAAASLGALGAASAQGLGSPVPAGTSSVPAAAPVTTGGGTTGGGTTGVGASVTTAPDVTTAPASVLDRDDVLAILNRADDYLAAHPDAVGGPVAQAASETGMLLVTYDAQVAATAALTPPVDLPVSALEPPDPLTTSPWDKAVAKTSGDTDAADDAAPTADPAAPASTESTAPTSTASPSSTSSPTLPSDGATTGVLAADGAAPTGLLPPTGTTPTGSATDAPAAADTPQANPTSPAGAVDDGATGALIPDPATTAVQGSMPSVDEPTSPAVAVPGATPTPTPTASVPSSAPTSVPTAEPTSPAGTVPAPSDDVTTAPGATPTTSADGSVPTANAPTDEGTPSTTPTPSATPTPSTTAPAALPTPSATATPDTGTDSSGVDGSSSVGTGASAAGGIPSTTTDSLADPDAQDGSEPVTWDDVVAAAERLATALDAATAAQSAAGTTGTGVVGGDGVAATTAPLTGGLANQLTQLVDRYGTSIDGYKNGEIPASALCPLDFAPGQMLRCDAANRLEALSKLFEKRFGHPIPITDSYRPLAVQIELRRTKPNLAAVPGTSNHGWGLAVDLGYPISTGRSAEYAWLREHGPAYGWDNPAWGHLDGSKPEPWHFEFHTGGLLPTGTPVIDYTGVTVPSDTEAGPKAPSDHATAPKTSKPGAATVVVPKGLVGHSFATVQKKLEGLGLKVAKPTKAYSATVKAGAVVRVTPGSGSKVKAGSTVRAVVSQGPKPATTVTIPDGLVGQPLATVQKKLTGLGVKVVVDPKKVYSDAVKVGSVASVSPAEGTSVKVGSTVTLVVSQGSKPPATVTISDGLVGQPLATVQKKLTGLGVKVVVDPKKVYSDAVKAGSVASVSPAEGTSVKVGSTVTLVVSQGPKPPATVTIPEGFVGQDPDTIKDKLVALGLKVVIADVEETSDAPAGTVAGLTKDDGTELAEGSQVEAGSTVTIVVSSGQDGSVPTPTPTGTPTTEPTGSTSEPTATPTEKARESETD</sequence>
<organism evidence="3 4">
    <name type="scientific">Luteimicrobium xylanilyticum</name>
    <dbReference type="NCBI Taxonomy" id="1133546"/>
    <lineage>
        <taxon>Bacteria</taxon>
        <taxon>Bacillati</taxon>
        <taxon>Actinomycetota</taxon>
        <taxon>Actinomycetes</taxon>
        <taxon>Micrococcales</taxon>
        <taxon>Luteimicrobium</taxon>
    </lineage>
</organism>
<feature type="compositionally biased region" description="Low complexity" evidence="1">
    <location>
        <begin position="1012"/>
        <end position="1039"/>
    </location>
</feature>
<dbReference type="Pfam" id="PF03793">
    <property type="entry name" value="PASTA"/>
    <property type="match status" value="4"/>
</dbReference>
<feature type="domain" description="PASTA" evidence="2">
    <location>
        <begin position="716"/>
        <end position="784"/>
    </location>
</feature>
<feature type="region of interest" description="Disordered" evidence="1">
    <location>
        <begin position="1006"/>
        <end position="1048"/>
    </location>
</feature>
<evidence type="ECO:0000313" key="4">
    <source>
        <dbReference type="Proteomes" id="UP000326702"/>
    </source>
</evidence>
<dbReference type="CDD" id="cd14814">
    <property type="entry name" value="Peptidase_M15"/>
    <property type="match status" value="1"/>
</dbReference>
<feature type="region of interest" description="Disordered" evidence="1">
    <location>
        <begin position="78"/>
        <end position="103"/>
    </location>
</feature>
<feature type="region of interest" description="Disordered" evidence="1">
    <location>
        <begin position="183"/>
        <end position="476"/>
    </location>
</feature>
<dbReference type="InterPro" id="IPR009045">
    <property type="entry name" value="Zn_M74/Hedgehog-like"/>
</dbReference>
<dbReference type="Pfam" id="PF02557">
    <property type="entry name" value="VanY"/>
    <property type="match status" value="1"/>
</dbReference>
<accession>A0A5P9QI24</accession>
<gene>
    <name evidence="3" type="ORF">KDY119_03651</name>
</gene>
<dbReference type="Gene3D" id="3.30.1380.10">
    <property type="match status" value="1"/>
</dbReference>
<evidence type="ECO:0000259" key="2">
    <source>
        <dbReference type="PROSITE" id="PS51178"/>
    </source>
</evidence>
<name>A0A5P9QI24_9MICO</name>
<dbReference type="EMBL" id="CP045529">
    <property type="protein sequence ID" value="QFV00116.1"/>
    <property type="molecule type" value="Genomic_DNA"/>
</dbReference>
<proteinExistence type="predicted"/>
<feature type="compositionally biased region" description="Low complexity" evidence="1">
    <location>
        <begin position="397"/>
        <end position="456"/>
    </location>
</feature>